<name>A0ABT9VCM3_9BACI</name>
<comment type="caution">
    <text evidence="1">The sequence shown here is derived from an EMBL/GenBank/DDBJ whole genome shotgun (WGS) entry which is preliminary data.</text>
</comment>
<accession>A0ABT9VCM3</accession>
<evidence type="ECO:0000313" key="1">
    <source>
        <dbReference type="EMBL" id="MDQ0158725.1"/>
    </source>
</evidence>
<sequence>MAENKPIRLFHERHSGGVVLNHTCLVSTIAIKRYVNEAKAYDNML</sequence>
<proteinExistence type="predicted"/>
<organism evidence="1 2">
    <name type="scientific">Alkalibacillus salilacus</name>
    <dbReference type="NCBI Taxonomy" id="284582"/>
    <lineage>
        <taxon>Bacteria</taxon>
        <taxon>Bacillati</taxon>
        <taxon>Bacillota</taxon>
        <taxon>Bacilli</taxon>
        <taxon>Bacillales</taxon>
        <taxon>Bacillaceae</taxon>
        <taxon>Alkalibacillus</taxon>
    </lineage>
</organism>
<reference evidence="1 2" key="1">
    <citation type="submission" date="2023-07" db="EMBL/GenBank/DDBJ databases">
        <title>Genomic Encyclopedia of Type Strains, Phase IV (KMG-IV): sequencing the most valuable type-strain genomes for metagenomic binning, comparative biology and taxonomic classification.</title>
        <authorList>
            <person name="Goeker M."/>
        </authorList>
    </citation>
    <scope>NUCLEOTIDE SEQUENCE [LARGE SCALE GENOMIC DNA]</scope>
    <source>
        <strain evidence="1 2">DSM 16460</strain>
    </source>
</reference>
<keyword evidence="2" id="KW-1185">Reference proteome</keyword>
<dbReference type="Proteomes" id="UP001224359">
    <property type="component" value="Unassembled WGS sequence"/>
</dbReference>
<protein>
    <submittedName>
        <fullName evidence="1">Uncharacterized protein</fullName>
    </submittedName>
</protein>
<evidence type="ECO:0000313" key="2">
    <source>
        <dbReference type="Proteomes" id="UP001224359"/>
    </source>
</evidence>
<gene>
    <name evidence="1" type="ORF">J2S77_000681</name>
</gene>
<dbReference type="EMBL" id="JAUSTQ010000002">
    <property type="protein sequence ID" value="MDQ0158725.1"/>
    <property type="molecule type" value="Genomic_DNA"/>
</dbReference>